<dbReference type="InterPro" id="IPR036397">
    <property type="entry name" value="RNaseH_sf"/>
</dbReference>
<dbReference type="PANTHER" id="PTHR33568:SF3">
    <property type="entry name" value="DNA-DIRECTED DNA POLYMERASE"/>
    <property type="match status" value="1"/>
</dbReference>
<proteinExistence type="predicted"/>
<accession>A0A8K0PAG5</accession>
<dbReference type="PANTHER" id="PTHR33568">
    <property type="entry name" value="DNA POLYMERASE"/>
    <property type="match status" value="1"/>
</dbReference>
<reference evidence="2" key="2">
    <citation type="submission" date="2017-10" db="EMBL/GenBank/DDBJ databases">
        <title>Ladona fulva Genome sequencing and assembly.</title>
        <authorList>
            <person name="Murali S."/>
            <person name="Richards S."/>
            <person name="Bandaranaike D."/>
            <person name="Bellair M."/>
            <person name="Blankenburg K."/>
            <person name="Chao H."/>
            <person name="Dinh H."/>
            <person name="Doddapaneni H."/>
            <person name="Dugan-Rocha S."/>
            <person name="Elkadiri S."/>
            <person name="Gnanaolivu R."/>
            <person name="Hernandez B."/>
            <person name="Skinner E."/>
            <person name="Javaid M."/>
            <person name="Lee S."/>
            <person name="Li M."/>
            <person name="Ming W."/>
            <person name="Munidasa M."/>
            <person name="Muniz J."/>
            <person name="Nguyen L."/>
            <person name="Hughes D."/>
            <person name="Osuji N."/>
            <person name="Pu L.-L."/>
            <person name="Puazo M."/>
            <person name="Qu C."/>
            <person name="Quiroz J."/>
            <person name="Raj R."/>
            <person name="Weissenberger G."/>
            <person name="Xin Y."/>
            <person name="Zou X."/>
            <person name="Han Y."/>
            <person name="Worley K."/>
            <person name="Muzny D."/>
            <person name="Gibbs R."/>
        </authorList>
    </citation>
    <scope>NUCLEOTIDE SEQUENCE</scope>
    <source>
        <strain evidence="2">Sampled in the wild</strain>
    </source>
</reference>
<reference evidence="2" key="1">
    <citation type="submission" date="2013-04" db="EMBL/GenBank/DDBJ databases">
        <authorList>
            <person name="Qu J."/>
            <person name="Murali S.C."/>
            <person name="Bandaranaike D."/>
            <person name="Bellair M."/>
            <person name="Blankenburg K."/>
            <person name="Chao H."/>
            <person name="Dinh H."/>
            <person name="Doddapaneni H."/>
            <person name="Downs B."/>
            <person name="Dugan-Rocha S."/>
            <person name="Elkadiri S."/>
            <person name="Gnanaolivu R.D."/>
            <person name="Hernandez B."/>
            <person name="Javaid M."/>
            <person name="Jayaseelan J.C."/>
            <person name="Lee S."/>
            <person name="Li M."/>
            <person name="Ming W."/>
            <person name="Munidasa M."/>
            <person name="Muniz J."/>
            <person name="Nguyen L."/>
            <person name="Ongeri F."/>
            <person name="Osuji N."/>
            <person name="Pu L.-L."/>
            <person name="Puazo M."/>
            <person name="Qu C."/>
            <person name="Quiroz J."/>
            <person name="Raj R."/>
            <person name="Weissenberger G."/>
            <person name="Xin Y."/>
            <person name="Zou X."/>
            <person name="Han Y."/>
            <person name="Richards S."/>
            <person name="Worley K."/>
            <person name="Muzny D."/>
            <person name="Gibbs R."/>
        </authorList>
    </citation>
    <scope>NUCLEOTIDE SEQUENCE</scope>
    <source>
        <strain evidence="2">Sampled in the wild</strain>
    </source>
</reference>
<dbReference type="SUPFAM" id="SSF53098">
    <property type="entry name" value="Ribonuclease H-like"/>
    <property type="match status" value="1"/>
</dbReference>
<feature type="region of interest" description="Disordered" evidence="1">
    <location>
        <begin position="542"/>
        <end position="564"/>
    </location>
</feature>
<dbReference type="Gene3D" id="3.30.420.10">
    <property type="entry name" value="Ribonuclease H-like superfamily/Ribonuclease H"/>
    <property type="match status" value="1"/>
</dbReference>
<evidence type="ECO:0000313" key="3">
    <source>
        <dbReference type="Proteomes" id="UP000792457"/>
    </source>
</evidence>
<dbReference type="OrthoDB" id="5871067at2759"/>
<keyword evidence="3" id="KW-1185">Reference proteome</keyword>
<protein>
    <submittedName>
        <fullName evidence="2">Uncharacterized protein</fullName>
    </submittedName>
</protein>
<evidence type="ECO:0000256" key="1">
    <source>
        <dbReference type="SAM" id="MobiDB-lite"/>
    </source>
</evidence>
<dbReference type="AlphaFoldDB" id="A0A8K0PAG5"/>
<organism evidence="2 3">
    <name type="scientific">Ladona fulva</name>
    <name type="common">Scarce chaser dragonfly</name>
    <name type="synonym">Libellula fulva</name>
    <dbReference type="NCBI Taxonomy" id="123851"/>
    <lineage>
        <taxon>Eukaryota</taxon>
        <taxon>Metazoa</taxon>
        <taxon>Ecdysozoa</taxon>
        <taxon>Arthropoda</taxon>
        <taxon>Hexapoda</taxon>
        <taxon>Insecta</taxon>
        <taxon>Pterygota</taxon>
        <taxon>Palaeoptera</taxon>
        <taxon>Odonata</taxon>
        <taxon>Epiprocta</taxon>
        <taxon>Anisoptera</taxon>
        <taxon>Libelluloidea</taxon>
        <taxon>Libellulidae</taxon>
        <taxon>Ladona</taxon>
    </lineage>
</organism>
<evidence type="ECO:0000313" key="2">
    <source>
        <dbReference type="EMBL" id="KAG8239991.1"/>
    </source>
</evidence>
<comment type="caution">
    <text evidence="2">The sequence shown here is derived from an EMBL/GenBank/DDBJ whole genome shotgun (WGS) entry which is preliminary data.</text>
</comment>
<sequence length="564" mass="63984">MTVFADDRKGRKPLFEGPRVRVGGGERKNIDLIHGKAHYNLIKTMIAAFSCNYYCRICHTPHRCTAECDRCRNTTPCDFSSASSSPSSSSIVRDFVNCKKCYRNFYGETGYENHLRPLRTGRSICDVVKICPSCNVVILLDKDGRNHKCGEVYCAICKKYMAVEHRCHMQPVKDDKKKKKEDRYGDRSVYVFYDIEFRQEQSLDRSDQIFRHTPNLLISSTSCGVCITSTPTSSLLPPSSPYCDCGFKHVTCIAHYANGNFIVSTILQHTTWKPEIIMSGSKILRITYDGPRFVDSLNFMPMPLRKLPAAFGLDDSMAKGYFPHFFNKKKSSDYGGPFPPPEMYSVDSMCSAEREGCETTPQDVRILRSACLRFREIFLSTTGGDHFRESVTIASACMRVFRKRFLKQDIIAITPPGGYRLADNQSRKALLWLLWEEKRRGTVIQHATNRREAPVMGKKVDGLAGNTVFQFHGCYFHGCVACFPDRTKRIANSPRETMGSRYEATTRKTDGLRVGGFKVVEKWECEFERETRETPELASFVASGPLPTESPINPRDAFFGGRTN</sequence>
<dbReference type="Proteomes" id="UP000792457">
    <property type="component" value="Unassembled WGS sequence"/>
</dbReference>
<dbReference type="GO" id="GO:0003676">
    <property type="term" value="F:nucleic acid binding"/>
    <property type="evidence" value="ECO:0007669"/>
    <property type="project" value="InterPro"/>
</dbReference>
<dbReference type="Gene3D" id="3.40.960.10">
    <property type="entry name" value="VSR Endonuclease"/>
    <property type="match status" value="1"/>
</dbReference>
<gene>
    <name evidence="2" type="ORF">J437_LFUL018633</name>
</gene>
<dbReference type="InterPro" id="IPR012337">
    <property type="entry name" value="RNaseH-like_sf"/>
</dbReference>
<dbReference type="EMBL" id="KZ310628">
    <property type="protein sequence ID" value="KAG8239991.1"/>
    <property type="molecule type" value="Genomic_DNA"/>
</dbReference>
<name>A0A8K0PAG5_LADFU</name>